<dbReference type="AlphaFoldDB" id="A0A1E5R2J5"/>
<comment type="subunit">
    <text evidence="6">Heterodimer of an alpha and a beta subunit.</text>
</comment>
<organism evidence="8 9">
    <name type="scientific">Hanseniaspora osmophila</name>
    <dbReference type="NCBI Taxonomy" id="56408"/>
    <lineage>
        <taxon>Eukaryota</taxon>
        <taxon>Fungi</taxon>
        <taxon>Dikarya</taxon>
        <taxon>Ascomycota</taxon>
        <taxon>Saccharomycotina</taxon>
        <taxon>Saccharomycetes</taxon>
        <taxon>Saccharomycodales</taxon>
        <taxon>Saccharomycodaceae</taxon>
        <taxon>Hanseniaspora</taxon>
    </lineage>
</organism>
<comment type="function">
    <text evidence="5 6">The electron transfer flavoprotein serves as a specific electron acceptor for several dehydrogenases, including five acyl-CoA dehydrogenases, glutaryl-CoA and sarcosine dehydrogenase. It transfers the electrons to the main mitochondrial respiratory chain via ETF-ubiquinone oxidoreductase (ETF dehydrogenase).</text>
</comment>
<evidence type="ECO:0000256" key="4">
    <source>
        <dbReference type="ARBA" id="ARBA00022982"/>
    </source>
</evidence>
<name>A0A1E5R2J5_9ASCO</name>
<comment type="cofactor">
    <cofactor evidence="6">
        <name>FAD</name>
        <dbReference type="ChEBI" id="CHEBI:57692"/>
    </cofactor>
    <text evidence="6">Binds 1 FAD per dimer.</text>
</comment>
<dbReference type="InterPro" id="IPR012255">
    <property type="entry name" value="ETF_b"/>
</dbReference>
<dbReference type="GO" id="GO:0005759">
    <property type="term" value="C:mitochondrial matrix"/>
    <property type="evidence" value="ECO:0007669"/>
    <property type="project" value="UniProtKB-SubCell"/>
</dbReference>
<evidence type="ECO:0000256" key="2">
    <source>
        <dbReference type="ARBA" id="ARBA00007557"/>
    </source>
</evidence>
<dbReference type="GO" id="GO:0009063">
    <property type="term" value="P:amino acid catabolic process"/>
    <property type="evidence" value="ECO:0007669"/>
    <property type="project" value="TreeGrafter"/>
</dbReference>
<dbReference type="FunCoup" id="A0A1E5R2J5">
    <property type="interactions" value="478"/>
</dbReference>
<evidence type="ECO:0000256" key="5">
    <source>
        <dbReference type="ARBA" id="ARBA00025416"/>
    </source>
</evidence>
<dbReference type="PIRSF" id="PIRSF000090">
    <property type="entry name" value="Beta-ETF"/>
    <property type="match status" value="1"/>
</dbReference>
<evidence type="ECO:0000256" key="6">
    <source>
        <dbReference type="PIRNR" id="PIRNR000090"/>
    </source>
</evidence>
<reference evidence="9" key="1">
    <citation type="journal article" date="2016" name="Genome Announc.">
        <title>Genome sequences of three species of Hanseniaspora isolated from spontaneous wine fermentations.</title>
        <authorList>
            <person name="Sternes P.R."/>
            <person name="Lee D."/>
            <person name="Kutyna D.R."/>
            <person name="Borneman A.R."/>
        </authorList>
    </citation>
    <scope>NUCLEOTIDE SEQUENCE [LARGE SCALE GENOMIC DNA]</scope>
    <source>
        <strain evidence="9">AWRI3579</strain>
    </source>
</reference>
<comment type="caution">
    <text evidence="8">The sequence shown here is derived from an EMBL/GenBank/DDBJ whole genome shotgun (WGS) entry which is preliminary data.</text>
</comment>
<evidence type="ECO:0000313" key="8">
    <source>
        <dbReference type="EMBL" id="OEJ81121.1"/>
    </source>
</evidence>
<keyword evidence="3 6" id="KW-0813">Transport</keyword>
<dbReference type="InterPro" id="IPR014730">
    <property type="entry name" value="ETF_a/b_N"/>
</dbReference>
<dbReference type="GO" id="GO:0033539">
    <property type="term" value="P:fatty acid beta-oxidation using acyl-CoA dehydrogenase"/>
    <property type="evidence" value="ECO:0007669"/>
    <property type="project" value="TreeGrafter"/>
</dbReference>
<dbReference type="InParanoid" id="A0A1E5R2J5"/>
<dbReference type="Proteomes" id="UP000095728">
    <property type="component" value="Unassembled WGS sequence"/>
</dbReference>
<dbReference type="GO" id="GO:0009055">
    <property type="term" value="F:electron transfer activity"/>
    <property type="evidence" value="ECO:0007669"/>
    <property type="project" value="InterPro"/>
</dbReference>
<comment type="subcellular location">
    <subcellularLocation>
        <location evidence="1 6">Mitochondrion matrix</location>
    </subcellularLocation>
</comment>
<feature type="domain" description="Electron transfer flavoprotein alpha/beta-subunit N-terminal" evidence="7">
    <location>
        <begin position="26"/>
        <end position="225"/>
    </location>
</feature>
<dbReference type="OrthoDB" id="276685at2759"/>
<dbReference type="Pfam" id="PF01012">
    <property type="entry name" value="ETF"/>
    <property type="match status" value="1"/>
</dbReference>
<evidence type="ECO:0000256" key="3">
    <source>
        <dbReference type="ARBA" id="ARBA00022448"/>
    </source>
</evidence>
<dbReference type="EMBL" id="LPNM01000011">
    <property type="protein sequence ID" value="OEJ81121.1"/>
    <property type="molecule type" value="Genomic_DNA"/>
</dbReference>
<keyword evidence="9" id="KW-1185">Reference proteome</keyword>
<dbReference type="PANTHER" id="PTHR21294">
    <property type="entry name" value="ELECTRON TRANSFER FLAVOPROTEIN BETA-SUBUNIT"/>
    <property type="match status" value="1"/>
</dbReference>
<evidence type="ECO:0000313" key="9">
    <source>
        <dbReference type="Proteomes" id="UP000095728"/>
    </source>
</evidence>
<dbReference type="SMART" id="SM00893">
    <property type="entry name" value="ETF"/>
    <property type="match status" value="1"/>
</dbReference>
<sequence length="267" mass="29723">MSKKLNILVPIKRVIDHQLAPRLSATNKTQITIPSYSINPFDDIAIEECIKLKEKHKDLIDKIKVVTISSDPSQTNKLKDILYKSLAKGCNEAKIIEVEGVAGKLLQPLTVANILKKEVLDNSNNLVILGKQAIDEDNNNVGQMLAGLLNWPQATNAAKVEILDESAGKIQVHREVDSGEEIVKATWPMVISTDLRLNVPRYATLPKIMKAKKQKIEISKIKLDAELSKINEAVKVLEYNEPEKRQPGIKVDSVDELLAKLKETKAI</sequence>
<dbReference type="CDD" id="cd01714">
    <property type="entry name" value="ETF_beta"/>
    <property type="match status" value="1"/>
</dbReference>
<dbReference type="InterPro" id="IPR014729">
    <property type="entry name" value="Rossmann-like_a/b/a_fold"/>
</dbReference>
<dbReference type="STRING" id="56408.A0A1E5R2J5"/>
<dbReference type="PANTHER" id="PTHR21294:SF8">
    <property type="entry name" value="ELECTRON TRANSFER FLAVOPROTEIN SUBUNIT BETA"/>
    <property type="match status" value="1"/>
</dbReference>
<keyword evidence="6" id="KW-0496">Mitochondrion</keyword>
<dbReference type="Gene3D" id="3.40.50.620">
    <property type="entry name" value="HUPs"/>
    <property type="match status" value="1"/>
</dbReference>
<accession>A0A1E5R2J5</accession>
<comment type="cofactor">
    <cofactor evidence="6">
        <name>AMP</name>
        <dbReference type="ChEBI" id="CHEBI:456215"/>
    </cofactor>
    <text evidence="6">Binds 1 AMP per subunit.</text>
</comment>
<dbReference type="InterPro" id="IPR033948">
    <property type="entry name" value="ETF_beta_N"/>
</dbReference>
<protein>
    <recommendedName>
        <fullName evidence="6">Probable electron transfer flavoprotein subunit beta</fullName>
    </recommendedName>
</protein>
<comment type="similarity">
    <text evidence="2 6">Belongs to the ETF beta-subunit/FixA family.</text>
</comment>
<evidence type="ECO:0000259" key="7">
    <source>
        <dbReference type="SMART" id="SM00893"/>
    </source>
</evidence>
<proteinExistence type="inferred from homology"/>
<keyword evidence="4 6" id="KW-0249">Electron transport</keyword>
<gene>
    <name evidence="8" type="ORF">AWRI3579_g3855</name>
</gene>
<evidence type="ECO:0000256" key="1">
    <source>
        <dbReference type="ARBA" id="ARBA00004305"/>
    </source>
</evidence>
<dbReference type="SUPFAM" id="SSF52402">
    <property type="entry name" value="Adenine nucleotide alpha hydrolases-like"/>
    <property type="match status" value="1"/>
</dbReference>